<proteinExistence type="predicted"/>
<comment type="caution">
    <text evidence="2">The sequence shown here is derived from an EMBL/GenBank/DDBJ whole genome shotgun (WGS) entry which is preliminary data.</text>
</comment>
<name>A0A1J5QGY4_9ZZZZ</name>
<evidence type="ECO:0000256" key="1">
    <source>
        <dbReference type="SAM" id="MobiDB-lite"/>
    </source>
</evidence>
<protein>
    <submittedName>
        <fullName evidence="2">Uncharacterized protein</fullName>
    </submittedName>
</protein>
<feature type="compositionally biased region" description="Basic residues" evidence="1">
    <location>
        <begin position="150"/>
        <end position="163"/>
    </location>
</feature>
<feature type="region of interest" description="Disordered" evidence="1">
    <location>
        <begin position="141"/>
        <end position="163"/>
    </location>
</feature>
<accession>A0A1J5QGY4</accession>
<reference evidence="2" key="1">
    <citation type="submission" date="2016-10" db="EMBL/GenBank/DDBJ databases">
        <title>Sequence of Gallionella enrichment culture.</title>
        <authorList>
            <person name="Poehlein A."/>
            <person name="Muehling M."/>
            <person name="Daniel R."/>
        </authorList>
    </citation>
    <scope>NUCLEOTIDE SEQUENCE</scope>
</reference>
<gene>
    <name evidence="2" type="ORF">GALL_430920</name>
</gene>
<evidence type="ECO:0000313" key="2">
    <source>
        <dbReference type="EMBL" id="OIQ75245.1"/>
    </source>
</evidence>
<organism evidence="2">
    <name type="scientific">mine drainage metagenome</name>
    <dbReference type="NCBI Taxonomy" id="410659"/>
    <lineage>
        <taxon>unclassified sequences</taxon>
        <taxon>metagenomes</taxon>
        <taxon>ecological metagenomes</taxon>
    </lineage>
</organism>
<dbReference type="AlphaFoldDB" id="A0A1J5QGY4"/>
<dbReference type="EMBL" id="MLJW01002229">
    <property type="protein sequence ID" value="OIQ75245.1"/>
    <property type="molecule type" value="Genomic_DNA"/>
</dbReference>
<sequence>MRRGHGHHAQFDVGAAEPRKVDLAVLRLAMLGDVEIGHDLEPEHDGEGIACRQLDVIGQFPIDAQPDLEGVWGRCSLDMDVGRAKLDGVRDQLVDEQDQRAVGFRGDGDIVEDQTIVVLGEFGGQILQAALRCRRTGGHMRLPVGARDGRRQRAGRAGHGKNP</sequence>